<dbReference type="GO" id="GO:0033990">
    <property type="term" value="F:ectoine synthase activity"/>
    <property type="evidence" value="ECO:0007669"/>
    <property type="project" value="UniProtKB-EC"/>
</dbReference>
<dbReference type="SUPFAM" id="SSF51182">
    <property type="entry name" value="RmlC-like cupins"/>
    <property type="match status" value="1"/>
</dbReference>
<dbReference type="EMBL" id="FNCJ01000003">
    <property type="protein sequence ID" value="SDG41468.1"/>
    <property type="molecule type" value="Genomic_DNA"/>
</dbReference>
<comment type="pathway">
    <text evidence="1">Amine and polyamine biosynthesis; ectoine biosynthesis; L-ectoine from L-aspartate 4-semialdehyde: step 3/3.</text>
</comment>
<sequence>MIVRNIKDYIDTECHKRAQNWDSVRLLLKRDGMGFGFHITTMYAGTITEMQYLHHLECVYCLSGEATVKNLATGETFDLVPGVMYALNEHDRHVVSCISDIKIACTFSPGLQGDETHGADGAYPAS</sequence>
<evidence type="ECO:0000256" key="2">
    <source>
        <dbReference type="ARBA" id="ARBA00009637"/>
    </source>
</evidence>
<comment type="catalytic activity">
    <reaction evidence="7">
        <text>(2S)-4-acetamido-2-aminobutanoate = L-ectoine + H2O</text>
        <dbReference type="Rhea" id="RHEA:17281"/>
        <dbReference type="ChEBI" id="CHEBI:15377"/>
        <dbReference type="ChEBI" id="CHEBI:58515"/>
        <dbReference type="ChEBI" id="CHEBI:58929"/>
        <dbReference type="EC" id="4.2.1.108"/>
    </reaction>
</comment>
<evidence type="ECO:0000256" key="7">
    <source>
        <dbReference type="ARBA" id="ARBA00048714"/>
    </source>
</evidence>
<dbReference type="CDD" id="cd06978">
    <property type="entry name" value="cupin_EctC"/>
    <property type="match status" value="1"/>
</dbReference>
<evidence type="ECO:0000256" key="1">
    <source>
        <dbReference type="ARBA" id="ARBA00005181"/>
    </source>
</evidence>
<evidence type="ECO:0000313" key="9">
    <source>
        <dbReference type="Proteomes" id="UP000199706"/>
    </source>
</evidence>
<dbReference type="NCBIfam" id="NF009806">
    <property type="entry name" value="PRK13290.1"/>
    <property type="match status" value="1"/>
</dbReference>
<dbReference type="Pfam" id="PF06339">
    <property type="entry name" value="Ectoine_synth"/>
    <property type="match status" value="1"/>
</dbReference>
<evidence type="ECO:0000313" key="8">
    <source>
        <dbReference type="EMBL" id="SDG41468.1"/>
    </source>
</evidence>
<evidence type="ECO:0000256" key="4">
    <source>
        <dbReference type="ARBA" id="ARBA00019707"/>
    </source>
</evidence>
<dbReference type="InterPro" id="IPR011051">
    <property type="entry name" value="RmlC_Cupin_sf"/>
</dbReference>
<organism evidence="8 9">
    <name type="scientific">Paraburkholderia phenazinium</name>
    <dbReference type="NCBI Taxonomy" id="60549"/>
    <lineage>
        <taxon>Bacteria</taxon>
        <taxon>Pseudomonadati</taxon>
        <taxon>Pseudomonadota</taxon>
        <taxon>Betaproteobacteria</taxon>
        <taxon>Burkholderiales</taxon>
        <taxon>Burkholderiaceae</taxon>
        <taxon>Paraburkholderia</taxon>
    </lineage>
</organism>
<reference evidence="8 9" key="1">
    <citation type="submission" date="2016-10" db="EMBL/GenBank/DDBJ databases">
        <authorList>
            <person name="de Groot N.N."/>
        </authorList>
    </citation>
    <scope>NUCLEOTIDE SEQUENCE [LARGE SCALE GENOMIC DNA]</scope>
    <source>
        <strain evidence="8 9">LMG 2247</strain>
    </source>
</reference>
<proteinExistence type="inferred from homology"/>
<dbReference type="OrthoDB" id="9801830at2"/>
<evidence type="ECO:0000256" key="6">
    <source>
        <dbReference type="ARBA" id="ARBA00033271"/>
    </source>
</evidence>
<dbReference type="AlphaFoldDB" id="A0A1G7U234"/>
<dbReference type="Proteomes" id="UP000199706">
    <property type="component" value="Unassembled WGS sequence"/>
</dbReference>
<dbReference type="RefSeq" id="WP_090683404.1">
    <property type="nucleotide sequence ID" value="NZ_CADERL010000016.1"/>
</dbReference>
<dbReference type="PANTHER" id="PTHR39289">
    <property type="match status" value="1"/>
</dbReference>
<accession>A0A1G7U234</accession>
<dbReference type="Gene3D" id="2.60.120.10">
    <property type="entry name" value="Jelly Rolls"/>
    <property type="match status" value="1"/>
</dbReference>
<evidence type="ECO:0000256" key="3">
    <source>
        <dbReference type="ARBA" id="ARBA00013192"/>
    </source>
</evidence>
<dbReference type="InterPro" id="IPR014710">
    <property type="entry name" value="RmlC-like_jellyroll"/>
</dbReference>
<dbReference type="PANTHER" id="PTHR39289:SF1">
    <property type="entry name" value="L-ECTOINE SYNTHASE"/>
    <property type="match status" value="1"/>
</dbReference>
<protein>
    <recommendedName>
        <fullName evidence="4">L-ectoine synthase</fullName>
        <ecNumber evidence="3">4.2.1.108</ecNumber>
    </recommendedName>
    <alternativeName>
        <fullName evidence="6">N-acetyldiaminobutyrate dehydratase</fullName>
    </alternativeName>
</protein>
<name>A0A1G7U234_9BURK</name>
<gene>
    <name evidence="8" type="ORF">SAMN05216466_103261</name>
</gene>
<comment type="similarity">
    <text evidence="2">Belongs to the ectoine synthase family.</text>
</comment>
<dbReference type="GO" id="GO:0019491">
    <property type="term" value="P:ectoine biosynthetic process"/>
    <property type="evidence" value="ECO:0007669"/>
    <property type="project" value="UniProtKB-UniPathway"/>
</dbReference>
<evidence type="ECO:0000256" key="5">
    <source>
        <dbReference type="ARBA" id="ARBA00023239"/>
    </source>
</evidence>
<dbReference type="EC" id="4.2.1.108" evidence="3"/>
<dbReference type="UniPathway" id="UPA00067">
    <property type="reaction ID" value="UER00123"/>
</dbReference>
<dbReference type="InterPro" id="IPR010462">
    <property type="entry name" value="Ectoine_synth"/>
</dbReference>
<keyword evidence="5" id="KW-0456">Lyase</keyword>